<sequence length="523" mass="54961">MTMRRALPLLAATLAMQLALILPGAALRPTPELPLLLLFLVLGGGVARLPVAAALTLLALQKLADLGMGAALGRPFNLAADLPLLDAAVRLLAGSLGAPAAFGAVFAAALAALGIAAALWWATGLWTRPASGRRGRIGLTAAIGLVLLPAMAPGFGNARYASQRAGLAAGTLAALRDFRAVAANDPMADRPGLLGAIDRDVLVIFVESYGRASFATPFYAETHLATLRRAEADLARAGLAMRSGFLASPTQGGQSWLAHATFASGLWIGDQPLYQAMLASGRLGLFHYAQRAGFRTAAVMPAITRPWPEAARMGFDRVLADADLGYRGPPFNWVTMPDQFTLAAADRLLRRQDGAPLFAQVVLISSHAPWVPVPRLIGWDQVGDGSAFAAMAAAGESPQAVWRDPASIRRHYRDAIDYALQTVTAYALRHADEAPLILVLGDHQAAQRIAPDGGRDVPMHVIGPAALVERSAAWGFVPGLIPGADSPAIPMDRMRDLILQGFAAPEPGPRERLAGHGRSSPTP</sequence>
<accession>A0ABV7RW19</accession>
<dbReference type="Proteomes" id="UP001595596">
    <property type="component" value="Unassembled WGS sequence"/>
</dbReference>
<evidence type="ECO:0000313" key="4">
    <source>
        <dbReference type="EMBL" id="MFC3568186.1"/>
    </source>
</evidence>
<evidence type="ECO:0000313" key="5">
    <source>
        <dbReference type="Proteomes" id="UP001595596"/>
    </source>
</evidence>
<keyword evidence="2" id="KW-0812">Transmembrane</keyword>
<dbReference type="Gene3D" id="3.40.720.10">
    <property type="entry name" value="Alkaline Phosphatase, subunit A"/>
    <property type="match status" value="1"/>
</dbReference>
<feature type="domain" description="Sulfatase N-terminal" evidence="3">
    <location>
        <begin position="270"/>
        <end position="445"/>
    </location>
</feature>
<name>A0ABV7RW19_9RHOB</name>
<protein>
    <submittedName>
        <fullName evidence="4">Sulfatase-like hydrolase/transferase</fullName>
    </submittedName>
</protein>
<feature type="transmembrane region" description="Helical" evidence="2">
    <location>
        <begin position="135"/>
        <end position="155"/>
    </location>
</feature>
<evidence type="ECO:0000256" key="1">
    <source>
        <dbReference type="SAM" id="MobiDB-lite"/>
    </source>
</evidence>
<comment type="caution">
    <text evidence="4">The sequence shown here is derived from an EMBL/GenBank/DDBJ whole genome shotgun (WGS) entry which is preliminary data.</text>
</comment>
<dbReference type="SUPFAM" id="SSF53649">
    <property type="entry name" value="Alkaline phosphatase-like"/>
    <property type="match status" value="1"/>
</dbReference>
<evidence type="ECO:0000256" key="2">
    <source>
        <dbReference type="SAM" id="Phobius"/>
    </source>
</evidence>
<keyword evidence="2" id="KW-0472">Membrane</keyword>
<proteinExistence type="predicted"/>
<dbReference type="InterPro" id="IPR017850">
    <property type="entry name" value="Alkaline_phosphatase_core_sf"/>
</dbReference>
<evidence type="ECO:0000259" key="3">
    <source>
        <dbReference type="Pfam" id="PF00884"/>
    </source>
</evidence>
<dbReference type="EMBL" id="JBHRXE010000004">
    <property type="protein sequence ID" value="MFC3568186.1"/>
    <property type="molecule type" value="Genomic_DNA"/>
</dbReference>
<dbReference type="InterPro" id="IPR000917">
    <property type="entry name" value="Sulfatase_N"/>
</dbReference>
<feature type="transmembrane region" description="Helical" evidence="2">
    <location>
        <begin position="36"/>
        <end position="60"/>
    </location>
</feature>
<gene>
    <name evidence="4" type="ORF">ACFOMP_01810</name>
</gene>
<keyword evidence="2" id="KW-1133">Transmembrane helix</keyword>
<dbReference type="RefSeq" id="WP_379027678.1">
    <property type="nucleotide sequence ID" value="NZ_JBHRXE010000004.1"/>
</dbReference>
<dbReference type="Pfam" id="PF00884">
    <property type="entry name" value="Sulfatase"/>
    <property type="match status" value="1"/>
</dbReference>
<reference evidence="5" key="1">
    <citation type="journal article" date="2019" name="Int. J. Syst. Evol. Microbiol.">
        <title>The Global Catalogue of Microorganisms (GCM) 10K type strain sequencing project: providing services to taxonomists for standard genome sequencing and annotation.</title>
        <authorList>
            <consortium name="The Broad Institute Genomics Platform"/>
            <consortium name="The Broad Institute Genome Sequencing Center for Infectious Disease"/>
            <person name="Wu L."/>
            <person name="Ma J."/>
        </authorList>
    </citation>
    <scope>NUCLEOTIDE SEQUENCE [LARGE SCALE GENOMIC DNA]</scope>
    <source>
        <strain evidence="5">VKM B-3226</strain>
    </source>
</reference>
<organism evidence="4 5">
    <name type="scientific">Paracoccus simplex</name>
    <dbReference type="NCBI Taxonomy" id="2086346"/>
    <lineage>
        <taxon>Bacteria</taxon>
        <taxon>Pseudomonadati</taxon>
        <taxon>Pseudomonadota</taxon>
        <taxon>Alphaproteobacteria</taxon>
        <taxon>Rhodobacterales</taxon>
        <taxon>Paracoccaceae</taxon>
        <taxon>Paracoccus</taxon>
    </lineage>
</organism>
<feature type="region of interest" description="Disordered" evidence="1">
    <location>
        <begin position="502"/>
        <end position="523"/>
    </location>
</feature>
<keyword evidence="5" id="KW-1185">Reference proteome</keyword>
<feature type="transmembrane region" description="Helical" evidence="2">
    <location>
        <begin position="100"/>
        <end position="123"/>
    </location>
</feature>